<reference evidence="3" key="1">
    <citation type="submission" date="2016-05" db="EMBL/GenBank/DDBJ databases">
        <authorList>
            <person name="Li Y."/>
        </authorList>
    </citation>
    <scope>NUCLEOTIDE SEQUENCE [LARGE SCALE GENOMIC DNA]</scope>
    <source>
        <strain evidence="3">YIC4027</strain>
    </source>
</reference>
<feature type="chain" id="PRO_5009138112" evidence="1">
    <location>
        <begin position="21"/>
        <end position="121"/>
    </location>
</feature>
<dbReference type="STRING" id="1752398.A8M32_20080"/>
<organism evidence="2 3">
    <name type="scientific">Sinorhizobium alkalisoli</name>
    <dbReference type="NCBI Taxonomy" id="1752398"/>
    <lineage>
        <taxon>Bacteria</taxon>
        <taxon>Pseudomonadati</taxon>
        <taxon>Pseudomonadota</taxon>
        <taxon>Alphaproteobacteria</taxon>
        <taxon>Hyphomicrobiales</taxon>
        <taxon>Rhizobiaceae</taxon>
        <taxon>Sinorhizobium/Ensifer group</taxon>
        <taxon>Sinorhizobium</taxon>
    </lineage>
</organism>
<evidence type="ECO:0000313" key="3">
    <source>
        <dbReference type="Proteomes" id="UP000094342"/>
    </source>
</evidence>
<protein>
    <submittedName>
        <fullName evidence="2">Uncharacterized protein</fullName>
    </submittedName>
</protein>
<dbReference type="AlphaFoldDB" id="A0A1E3V7M8"/>
<proteinExistence type="predicted"/>
<evidence type="ECO:0000313" key="2">
    <source>
        <dbReference type="EMBL" id="ODR89608.1"/>
    </source>
</evidence>
<dbReference type="Proteomes" id="UP000094342">
    <property type="component" value="Unassembled WGS sequence"/>
</dbReference>
<feature type="signal peptide" evidence="1">
    <location>
        <begin position="1"/>
        <end position="20"/>
    </location>
</feature>
<keyword evidence="1" id="KW-0732">Signal</keyword>
<accession>A0A1E3V7M8</accession>
<name>A0A1E3V7M8_9HYPH</name>
<dbReference type="OrthoDB" id="9810367at2"/>
<keyword evidence="3" id="KW-1185">Reference proteome</keyword>
<evidence type="ECO:0000256" key="1">
    <source>
        <dbReference type="SAM" id="SignalP"/>
    </source>
</evidence>
<dbReference type="RefSeq" id="WP_069460175.1">
    <property type="nucleotide sequence ID" value="NZ_LYBW01000061.1"/>
</dbReference>
<comment type="caution">
    <text evidence="2">The sequence shown here is derived from an EMBL/GenBank/DDBJ whole genome shotgun (WGS) entry which is preliminary data.</text>
</comment>
<sequence length="121" mass="12996">MIKRICVGAMIAFSASAGHAADLIGDYAPVAAQCDTLAASSLTVGQDIAFLRGEVVSRMDHAIAVAEDPRWIASTRPTFVWASETKVACGKAYGYLQSGWADGDYLAKCDCFHAKMIRFMN</sequence>
<gene>
    <name evidence="2" type="ORF">A8M32_20080</name>
</gene>
<dbReference type="EMBL" id="LYBW01000061">
    <property type="protein sequence ID" value="ODR89608.1"/>
    <property type="molecule type" value="Genomic_DNA"/>
</dbReference>